<evidence type="ECO:0000313" key="1">
    <source>
        <dbReference type="EMBL" id="MDF2256637.1"/>
    </source>
</evidence>
<organism evidence="1 2">
    <name type="scientific">Streptantibioticus ferralitis</name>
    <dbReference type="NCBI Taxonomy" id="236510"/>
    <lineage>
        <taxon>Bacteria</taxon>
        <taxon>Bacillati</taxon>
        <taxon>Actinomycetota</taxon>
        <taxon>Actinomycetes</taxon>
        <taxon>Kitasatosporales</taxon>
        <taxon>Streptomycetaceae</taxon>
        <taxon>Streptantibioticus</taxon>
    </lineage>
</organism>
<sequence>MIGDEVAAEQDHRLWAASIRPEEITSLPDTLHRMLAELHRHEVK</sequence>
<comment type="caution">
    <text evidence="1">The sequence shown here is derived from an EMBL/GenBank/DDBJ whole genome shotgun (WGS) entry which is preliminary data.</text>
</comment>
<accession>A0ABT5YYZ8</accession>
<protein>
    <submittedName>
        <fullName evidence="1">Uncharacterized protein</fullName>
    </submittedName>
</protein>
<dbReference type="Proteomes" id="UP001220022">
    <property type="component" value="Unassembled WGS sequence"/>
</dbReference>
<reference evidence="1 2" key="1">
    <citation type="submission" date="2023-03" db="EMBL/GenBank/DDBJ databases">
        <title>Draft genome sequence of type strain Streptomyces ferralitis JCM 14344.</title>
        <authorList>
            <person name="Klaysubun C."/>
            <person name="Duangmal K."/>
        </authorList>
    </citation>
    <scope>NUCLEOTIDE SEQUENCE [LARGE SCALE GENOMIC DNA]</scope>
    <source>
        <strain evidence="1 2">JCM 14344</strain>
    </source>
</reference>
<dbReference type="EMBL" id="JARHTQ010000007">
    <property type="protein sequence ID" value="MDF2256637.1"/>
    <property type="molecule type" value="Genomic_DNA"/>
</dbReference>
<keyword evidence="2" id="KW-1185">Reference proteome</keyword>
<gene>
    <name evidence="1" type="ORF">P2L57_13125</name>
</gene>
<proteinExistence type="predicted"/>
<evidence type="ECO:0000313" key="2">
    <source>
        <dbReference type="Proteomes" id="UP001220022"/>
    </source>
</evidence>
<name>A0ABT5YYZ8_9ACTN</name>
<dbReference type="RefSeq" id="WP_275813178.1">
    <property type="nucleotide sequence ID" value="NZ_BAAANM010000001.1"/>
</dbReference>